<gene>
    <name evidence="2" type="ORF">C6W88_06485</name>
</gene>
<organism evidence="2 3">
    <name type="scientific">Halomonas litopenaei</name>
    <dbReference type="NCBI Taxonomy" id="2109328"/>
    <lineage>
        <taxon>Bacteria</taxon>
        <taxon>Pseudomonadati</taxon>
        <taxon>Pseudomonadota</taxon>
        <taxon>Gammaproteobacteria</taxon>
        <taxon>Oceanospirillales</taxon>
        <taxon>Halomonadaceae</taxon>
        <taxon>Halomonas</taxon>
    </lineage>
</organism>
<evidence type="ECO:0000256" key="1">
    <source>
        <dbReference type="SAM" id="MobiDB-lite"/>
    </source>
</evidence>
<name>A0ABX5IYN9_9GAMM</name>
<proteinExistence type="predicted"/>
<accession>A0ABX5IYN9</accession>
<reference evidence="2 3" key="1">
    <citation type="submission" date="2018-03" db="EMBL/GenBank/DDBJ databases">
        <authorList>
            <person name="Zhou J."/>
            <person name="Li X."/>
            <person name="Xue M."/>
            <person name="Yin J."/>
        </authorList>
    </citation>
    <scope>NUCLEOTIDE SEQUENCE [LARGE SCALE GENOMIC DNA]</scope>
    <source>
        <strain evidence="2 3">SYSU ZJ2214</strain>
    </source>
</reference>
<evidence type="ECO:0000313" key="3">
    <source>
        <dbReference type="Proteomes" id="UP000241895"/>
    </source>
</evidence>
<keyword evidence="3" id="KW-1185">Reference proteome</keyword>
<dbReference type="Proteomes" id="UP000241895">
    <property type="component" value="Unassembled WGS sequence"/>
</dbReference>
<evidence type="ECO:0000313" key="2">
    <source>
        <dbReference type="EMBL" id="PTL95703.1"/>
    </source>
</evidence>
<dbReference type="EMBL" id="PXNS01000003">
    <property type="protein sequence ID" value="PTL95703.1"/>
    <property type="molecule type" value="Genomic_DNA"/>
</dbReference>
<feature type="region of interest" description="Disordered" evidence="1">
    <location>
        <begin position="81"/>
        <end position="105"/>
    </location>
</feature>
<comment type="caution">
    <text evidence="2">The sequence shown here is derived from an EMBL/GenBank/DDBJ whole genome shotgun (WGS) entry which is preliminary data.</text>
</comment>
<sequence length="105" mass="11598">MAQWGTPLGYWMMGMKMTQMLVEAQMVIGMRLMGMKGFWSVAPGEDLRMVTEKMTAFTQAAMAAQRAAISGRSPDQVLTAAIKPLGRKTSSNTRRLSKRGPSWPT</sequence>
<protein>
    <submittedName>
        <fullName evidence="2">Antifreeze protein</fullName>
    </submittedName>
</protein>